<dbReference type="EC" id="2.7.13.3" evidence="3"/>
<evidence type="ECO:0000256" key="3">
    <source>
        <dbReference type="ARBA" id="ARBA00012438"/>
    </source>
</evidence>
<dbReference type="AlphaFoldDB" id="A0A1H6GUZ9"/>
<dbReference type="InterPro" id="IPR036890">
    <property type="entry name" value="HATPase_C_sf"/>
</dbReference>
<dbReference type="SUPFAM" id="SSF55874">
    <property type="entry name" value="ATPase domain of HSP90 chaperone/DNA topoisomerase II/histidine kinase"/>
    <property type="match status" value="1"/>
</dbReference>
<dbReference type="Proteomes" id="UP000182983">
    <property type="component" value="Unassembled WGS sequence"/>
</dbReference>
<keyword evidence="8" id="KW-0547">Nucleotide-binding</keyword>
<dbReference type="SMART" id="SM00387">
    <property type="entry name" value="HATPase_c"/>
    <property type="match status" value="1"/>
</dbReference>
<name>A0A1H6GUZ9_MAGFU</name>
<feature type="transmembrane region" description="Helical" evidence="14">
    <location>
        <begin position="231"/>
        <end position="250"/>
    </location>
</feature>
<dbReference type="GO" id="GO:0000155">
    <property type="term" value="F:phosphorelay sensor kinase activity"/>
    <property type="evidence" value="ECO:0007669"/>
    <property type="project" value="InterPro"/>
</dbReference>
<feature type="transmembrane region" description="Helical" evidence="14">
    <location>
        <begin position="114"/>
        <end position="137"/>
    </location>
</feature>
<evidence type="ECO:0000313" key="17">
    <source>
        <dbReference type="Proteomes" id="UP000182983"/>
    </source>
</evidence>
<evidence type="ECO:0000256" key="9">
    <source>
        <dbReference type="ARBA" id="ARBA00022777"/>
    </source>
</evidence>
<organism evidence="16 17">
    <name type="scientific">Magnetospirillum fulvum</name>
    <name type="common">Rhodospirillum fulvum</name>
    <dbReference type="NCBI Taxonomy" id="1082"/>
    <lineage>
        <taxon>Bacteria</taxon>
        <taxon>Pseudomonadati</taxon>
        <taxon>Pseudomonadota</taxon>
        <taxon>Alphaproteobacteria</taxon>
        <taxon>Rhodospirillales</taxon>
        <taxon>Rhodospirillaceae</taxon>
        <taxon>Magnetospirillum</taxon>
    </lineage>
</organism>
<evidence type="ECO:0000256" key="10">
    <source>
        <dbReference type="ARBA" id="ARBA00022840"/>
    </source>
</evidence>
<keyword evidence="6" id="KW-0808">Transferase</keyword>
<dbReference type="PROSITE" id="PS50109">
    <property type="entry name" value="HIS_KIN"/>
    <property type="match status" value="1"/>
</dbReference>
<evidence type="ECO:0000256" key="2">
    <source>
        <dbReference type="ARBA" id="ARBA00004651"/>
    </source>
</evidence>
<feature type="transmembrane region" description="Helical" evidence="14">
    <location>
        <begin position="44"/>
        <end position="66"/>
    </location>
</feature>
<feature type="transmembrane region" description="Helical" evidence="14">
    <location>
        <begin position="149"/>
        <end position="170"/>
    </location>
</feature>
<evidence type="ECO:0000256" key="4">
    <source>
        <dbReference type="ARBA" id="ARBA00022475"/>
    </source>
</evidence>
<feature type="transmembrane region" description="Helical" evidence="14">
    <location>
        <begin position="6"/>
        <end position="24"/>
    </location>
</feature>
<dbReference type="InterPro" id="IPR036097">
    <property type="entry name" value="HisK_dim/P_sf"/>
</dbReference>
<keyword evidence="5" id="KW-0597">Phosphoprotein</keyword>
<keyword evidence="12" id="KW-0902">Two-component regulatory system</keyword>
<dbReference type="Pfam" id="PF05231">
    <property type="entry name" value="MASE1"/>
    <property type="match status" value="1"/>
</dbReference>
<dbReference type="SMART" id="SM00388">
    <property type="entry name" value="HisKA"/>
    <property type="match status" value="1"/>
</dbReference>
<evidence type="ECO:0000256" key="11">
    <source>
        <dbReference type="ARBA" id="ARBA00022989"/>
    </source>
</evidence>
<dbReference type="PRINTS" id="PR00344">
    <property type="entry name" value="BCTRLSENSOR"/>
</dbReference>
<keyword evidence="17" id="KW-1185">Reference proteome</keyword>
<dbReference type="Gene3D" id="1.10.287.130">
    <property type="match status" value="1"/>
</dbReference>
<comment type="catalytic activity">
    <reaction evidence="1">
        <text>ATP + protein L-histidine = ADP + protein N-phospho-L-histidine.</text>
        <dbReference type="EC" id="2.7.13.3"/>
    </reaction>
</comment>
<evidence type="ECO:0000256" key="8">
    <source>
        <dbReference type="ARBA" id="ARBA00022741"/>
    </source>
</evidence>
<dbReference type="RefSeq" id="WP_074764887.1">
    <property type="nucleotide sequence ID" value="NZ_FNWO01000001.1"/>
</dbReference>
<evidence type="ECO:0000256" key="1">
    <source>
        <dbReference type="ARBA" id="ARBA00000085"/>
    </source>
</evidence>
<evidence type="ECO:0000256" key="13">
    <source>
        <dbReference type="ARBA" id="ARBA00023136"/>
    </source>
</evidence>
<feature type="transmembrane region" description="Helical" evidence="14">
    <location>
        <begin position="256"/>
        <end position="278"/>
    </location>
</feature>
<evidence type="ECO:0000259" key="15">
    <source>
        <dbReference type="PROSITE" id="PS50109"/>
    </source>
</evidence>
<evidence type="ECO:0000256" key="5">
    <source>
        <dbReference type="ARBA" id="ARBA00022553"/>
    </source>
</evidence>
<evidence type="ECO:0000313" key="16">
    <source>
        <dbReference type="EMBL" id="SEH25968.1"/>
    </source>
</evidence>
<dbReference type="PANTHER" id="PTHR43065">
    <property type="entry name" value="SENSOR HISTIDINE KINASE"/>
    <property type="match status" value="1"/>
</dbReference>
<feature type="transmembrane region" description="Helical" evidence="14">
    <location>
        <begin position="182"/>
        <end position="201"/>
    </location>
</feature>
<keyword evidence="9 16" id="KW-0418">Kinase</keyword>
<dbReference type="InterPro" id="IPR007895">
    <property type="entry name" value="MASE1"/>
</dbReference>
<gene>
    <name evidence="16" type="ORF">SAMN04244559_00358</name>
</gene>
<sequence>MTRLRHQGLALTALLIGYIAIEWIEYGQGQVLIGIEPLDPSVGLAFAALLLGGPPLLPVVVAGEIASSLFRFGGQLPLVAVLLPALTLGISWGLAALVLRRFANLRLAGQRDLFLLIVVAAAASLATAAGDAAAFWLAPWSQDGEVTQVLTRAWIGDMIGAMVVTPLLLVMRPPLPLPSRAAMIEAAIQGAVALAMLWLLFRLPAAAEWQLYDLLVLPSIWAAARFGVRGAVVINIVLQIGMVAAFVMVVKDADAVTAYQFRMLVLTLSTLFLGVAVTERRSVEDTLRRRQDQLDRCARLSLAGEMAAALAHELNQPLSAALTYSRAAQRLLDSPGGDPAKLRAAMNGAATQAERAGMIIRTLREFIGRGELNRQPQSLPALVRDSLALLEPDCQRGGIKVEAVLDRALPLVLVDAVQVQQVLLNLLRNAIEAMEPALGPRRLVTVFARPAEPGTVTVEVADSGPGLDHDLVARLFQPFSTTKAAGMGLGLAICRTIIEAHGGRLWLAGNGPGGCAFRFTLPVAAPTSTGGQT</sequence>
<proteinExistence type="predicted"/>
<dbReference type="InterPro" id="IPR003661">
    <property type="entry name" value="HisK_dim/P_dom"/>
</dbReference>
<dbReference type="Pfam" id="PF00512">
    <property type="entry name" value="HisKA"/>
    <property type="match status" value="1"/>
</dbReference>
<dbReference type="PANTHER" id="PTHR43065:SF10">
    <property type="entry name" value="PEROXIDE STRESS-ACTIVATED HISTIDINE KINASE MAK3"/>
    <property type="match status" value="1"/>
</dbReference>
<dbReference type="InterPro" id="IPR004358">
    <property type="entry name" value="Sig_transdc_His_kin-like_C"/>
</dbReference>
<dbReference type="GO" id="GO:0005886">
    <property type="term" value="C:plasma membrane"/>
    <property type="evidence" value="ECO:0007669"/>
    <property type="project" value="UniProtKB-SubCell"/>
</dbReference>
<dbReference type="CDD" id="cd00082">
    <property type="entry name" value="HisKA"/>
    <property type="match status" value="1"/>
</dbReference>
<dbReference type="Pfam" id="PF02518">
    <property type="entry name" value="HATPase_c"/>
    <property type="match status" value="1"/>
</dbReference>
<dbReference type="EMBL" id="FNWO01000001">
    <property type="protein sequence ID" value="SEH25968.1"/>
    <property type="molecule type" value="Genomic_DNA"/>
</dbReference>
<keyword evidence="7 14" id="KW-0812">Transmembrane</keyword>
<keyword evidence="4" id="KW-1003">Cell membrane</keyword>
<evidence type="ECO:0000256" key="12">
    <source>
        <dbReference type="ARBA" id="ARBA00023012"/>
    </source>
</evidence>
<reference evidence="17" key="1">
    <citation type="submission" date="2016-10" db="EMBL/GenBank/DDBJ databases">
        <authorList>
            <person name="Varghese N."/>
            <person name="Submissions S."/>
        </authorList>
    </citation>
    <scope>NUCLEOTIDE SEQUENCE [LARGE SCALE GENOMIC DNA]</scope>
    <source>
        <strain evidence="17">DSM 13234</strain>
    </source>
</reference>
<accession>A0A1H6GUZ9</accession>
<evidence type="ECO:0000256" key="7">
    <source>
        <dbReference type="ARBA" id="ARBA00022692"/>
    </source>
</evidence>
<dbReference type="GO" id="GO:0005524">
    <property type="term" value="F:ATP binding"/>
    <property type="evidence" value="ECO:0007669"/>
    <property type="project" value="UniProtKB-KW"/>
</dbReference>
<keyword evidence="11 14" id="KW-1133">Transmembrane helix</keyword>
<dbReference type="InterPro" id="IPR003594">
    <property type="entry name" value="HATPase_dom"/>
</dbReference>
<evidence type="ECO:0000256" key="6">
    <source>
        <dbReference type="ARBA" id="ARBA00022679"/>
    </source>
</evidence>
<dbReference type="Gene3D" id="3.30.565.10">
    <property type="entry name" value="Histidine kinase-like ATPase, C-terminal domain"/>
    <property type="match status" value="1"/>
</dbReference>
<evidence type="ECO:0000256" key="14">
    <source>
        <dbReference type="SAM" id="Phobius"/>
    </source>
</evidence>
<feature type="domain" description="Histidine kinase" evidence="15">
    <location>
        <begin position="309"/>
        <end position="525"/>
    </location>
</feature>
<dbReference type="OrthoDB" id="9795133at2"/>
<feature type="transmembrane region" description="Helical" evidence="14">
    <location>
        <begin position="78"/>
        <end position="102"/>
    </location>
</feature>
<dbReference type="SUPFAM" id="SSF47384">
    <property type="entry name" value="Homodimeric domain of signal transducing histidine kinase"/>
    <property type="match status" value="1"/>
</dbReference>
<dbReference type="InterPro" id="IPR005467">
    <property type="entry name" value="His_kinase_dom"/>
</dbReference>
<keyword evidence="10" id="KW-0067">ATP-binding</keyword>
<keyword evidence="13 14" id="KW-0472">Membrane</keyword>
<protein>
    <recommendedName>
        <fullName evidence="3">histidine kinase</fullName>
        <ecNumber evidence="3">2.7.13.3</ecNumber>
    </recommendedName>
</protein>
<comment type="subcellular location">
    <subcellularLocation>
        <location evidence="2">Cell membrane</location>
        <topology evidence="2">Multi-pass membrane protein</topology>
    </subcellularLocation>
</comment>